<name>A0AAD2DB25_EUPCR</name>
<evidence type="ECO:0000256" key="1">
    <source>
        <dbReference type="ARBA" id="ARBA00022737"/>
    </source>
</evidence>
<gene>
    <name evidence="2" type="ORF">ECRASSUSDP1_LOCUS27569</name>
</gene>
<keyword evidence="3" id="KW-1185">Reference proteome</keyword>
<evidence type="ECO:0000313" key="2">
    <source>
        <dbReference type="EMBL" id="CAI2385971.1"/>
    </source>
</evidence>
<dbReference type="Pfam" id="PF02493">
    <property type="entry name" value="MORN"/>
    <property type="match status" value="9"/>
</dbReference>
<proteinExistence type="predicted"/>
<dbReference type="PANTHER" id="PTHR43215:SF14">
    <property type="entry name" value="RADIAL SPOKE HEAD 1 HOMOLOG"/>
    <property type="match status" value="1"/>
</dbReference>
<reference evidence="2" key="1">
    <citation type="submission" date="2023-07" db="EMBL/GenBank/DDBJ databases">
        <authorList>
            <consortium name="AG Swart"/>
            <person name="Singh M."/>
            <person name="Singh A."/>
            <person name="Seah K."/>
            <person name="Emmerich C."/>
        </authorList>
    </citation>
    <scope>NUCLEOTIDE SEQUENCE</scope>
    <source>
        <strain evidence="2">DP1</strain>
    </source>
</reference>
<protein>
    <submittedName>
        <fullName evidence="2">Uncharacterized protein</fullName>
    </submittedName>
</protein>
<dbReference type="EMBL" id="CAMPGE010028448">
    <property type="protein sequence ID" value="CAI2385971.1"/>
    <property type="molecule type" value="Genomic_DNA"/>
</dbReference>
<comment type="caution">
    <text evidence="2">The sequence shown here is derived from an EMBL/GenBank/DDBJ whole genome shotgun (WGS) entry which is preliminary data.</text>
</comment>
<dbReference type="SUPFAM" id="SSF82185">
    <property type="entry name" value="Histone H3 K4-specific methyltransferase SET7/9 N-terminal domain"/>
    <property type="match status" value="2"/>
</dbReference>
<dbReference type="AlphaFoldDB" id="A0AAD2DB25"/>
<dbReference type="Proteomes" id="UP001295684">
    <property type="component" value="Unassembled WGS sequence"/>
</dbReference>
<keyword evidence="1" id="KW-0677">Repeat</keyword>
<dbReference type="Gene3D" id="2.20.110.10">
    <property type="entry name" value="Histone H3 K4-specific methyltransferase SET7/9 N-terminal domain"/>
    <property type="match status" value="4"/>
</dbReference>
<dbReference type="InterPro" id="IPR003409">
    <property type="entry name" value="MORN"/>
</dbReference>
<dbReference type="SMART" id="SM00698">
    <property type="entry name" value="MORN"/>
    <property type="match status" value="8"/>
</dbReference>
<sequence length="769" mass="87533">MKLLKQKKKPEELPKIGKRKNKYINGEIRIIESKPFSLESKNKPPKKKLKHILFGKNLGGKNAVKGSTFDIIPKVSKLSENHRARILQVLKQQKNSRDGELYLPNKLKKFVKKEDENINNIIKRGRQTILPAPKEIISANLSQSVDSKEKFLELLKVLQDQKTRKNGSLETVHRFQANPYQDLKCKMNSTKNLSKFSVNGSRNKNIFARKISASQSCQRHREYSESDPRDSLNKSVKILECSRSNVAKSSLRNDSRMPSLHKTLTKKKRYLNDNLSREFHLEKVKSNNDIVLRQKEEDLETEIKKMTMNSDNNEDIVGIDLKGLFQKFPIVIISKFQKRLECIQDIKPAHKNIKIAADLKYFHIECQTWLKRAIASKGSLSDDFLQEIKFTEGGDMFKGEHNGKLPDGLGLCISRKNQLIQAKFSLGVIQNGSCRILYPNGEYYEGSVKYGGLRHGSGRHFYSNGDIYDGGFIKNHRVGKSRMLLADGSEYIGQFIADESDGHGIFTDKHGNRYMSIVDEDEFSKSKRGERSASKKDSKSGYFYRLRLYGIGEIKFKNGNTYSGKFKGGKRDGYGEMSYITPLEHCPKDIGEYKGNWKRDKRDGKGVMNYSNGSIFEGEYRNDHRYKGIYRSTSGEVYNGKFYNDEFHGKGKLTFPDSTVIEGEFYKGQLQGTGKIIKNSAAGTVIFQGLIVDNEIGNRGKMTYPNGDVYEGYFKDGEKHGFGVLTSPNGYIYEGRWEDGVKDGKGREYDPEKSQIFEGMFSGGSKIIG</sequence>
<organism evidence="2 3">
    <name type="scientific">Euplotes crassus</name>
    <dbReference type="NCBI Taxonomy" id="5936"/>
    <lineage>
        <taxon>Eukaryota</taxon>
        <taxon>Sar</taxon>
        <taxon>Alveolata</taxon>
        <taxon>Ciliophora</taxon>
        <taxon>Intramacronucleata</taxon>
        <taxon>Spirotrichea</taxon>
        <taxon>Hypotrichia</taxon>
        <taxon>Euplotida</taxon>
        <taxon>Euplotidae</taxon>
        <taxon>Moneuplotes</taxon>
    </lineage>
</organism>
<dbReference type="PANTHER" id="PTHR43215">
    <property type="entry name" value="RADIAL SPOKE HEAD 1 HOMOLOG"/>
    <property type="match status" value="1"/>
</dbReference>
<evidence type="ECO:0000313" key="3">
    <source>
        <dbReference type="Proteomes" id="UP001295684"/>
    </source>
</evidence>
<accession>A0AAD2DB25</accession>